<name>A0A927PFV2_9MICO</name>
<protein>
    <submittedName>
        <fullName evidence="1">Uncharacterized protein</fullName>
    </submittedName>
</protein>
<dbReference type="EMBL" id="JACYHB010000013">
    <property type="protein sequence ID" value="MBD8080177.1"/>
    <property type="molecule type" value="Genomic_DNA"/>
</dbReference>
<sequence length="203" mass="21636">MKYRTTTKQAWLTAHGTFVDEFISPELEATLPARWIPRSQAVRSGSVEVADRTAVREPQLFDSPVASVGVGVDGEPVLQLELPGGGTYDQVDIVATHRRTHTRSVLPVTVTGAADPSEVGATLVGIVTVGALEPLCAASGAIDLAIARTVDGHRGPEVRLQARIEGSGLFDPEVDPELFSGKWYATPQGNLSLRIPRKSQAAF</sequence>
<keyword evidence="2" id="KW-1185">Reference proteome</keyword>
<evidence type="ECO:0000313" key="2">
    <source>
        <dbReference type="Proteomes" id="UP000610846"/>
    </source>
</evidence>
<organism evidence="1 2">
    <name type="scientific">Cellulosimicrobium arenosum</name>
    <dbReference type="NCBI Taxonomy" id="2708133"/>
    <lineage>
        <taxon>Bacteria</taxon>
        <taxon>Bacillati</taxon>
        <taxon>Actinomycetota</taxon>
        <taxon>Actinomycetes</taxon>
        <taxon>Micrococcales</taxon>
        <taxon>Promicromonosporaceae</taxon>
        <taxon>Cellulosimicrobium</taxon>
    </lineage>
</organism>
<proteinExistence type="predicted"/>
<accession>A0A927PFV2</accession>
<reference evidence="1" key="1">
    <citation type="journal article" date="2018" name="Curr. Microbiol.">
        <title>Cellulosimicrobium arenosum sp. nov., Isolated from Marine Sediment Sand.</title>
        <authorList>
            <person name="Oh M."/>
            <person name="Kim J.H."/>
            <person name="Yoon J.H."/>
            <person name="Schumann P."/>
            <person name="Kim W."/>
        </authorList>
    </citation>
    <scope>NUCLEOTIDE SEQUENCE</scope>
    <source>
        <strain evidence="1">KCTC 49039</strain>
    </source>
</reference>
<dbReference type="AlphaFoldDB" id="A0A927PFV2"/>
<reference evidence="1" key="2">
    <citation type="submission" date="2020-09" db="EMBL/GenBank/DDBJ databases">
        <authorList>
            <person name="Yu Y."/>
        </authorList>
    </citation>
    <scope>NUCLEOTIDE SEQUENCE</scope>
    <source>
        <strain evidence="1">KCTC 49039</strain>
    </source>
</reference>
<gene>
    <name evidence="1" type="ORF">IF651_14050</name>
</gene>
<comment type="caution">
    <text evidence="1">The sequence shown here is derived from an EMBL/GenBank/DDBJ whole genome shotgun (WGS) entry which is preliminary data.</text>
</comment>
<evidence type="ECO:0000313" key="1">
    <source>
        <dbReference type="EMBL" id="MBD8080177.1"/>
    </source>
</evidence>
<dbReference type="Proteomes" id="UP000610846">
    <property type="component" value="Unassembled WGS sequence"/>
</dbReference>